<evidence type="ECO:0000313" key="2">
    <source>
        <dbReference type="Proteomes" id="UP000054742"/>
    </source>
</evidence>
<dbReference type="PATRIC" id="fig|29422.6.peg.2314"/>
<protein>
    <submittedName>
        <fullName evidence="1">Uncharacterized protein</fullName>
    </submittedName>
</protein>
<evidence type="ECO:0000313" key="1">
    <source>
        <dbReference type="EMBL" id="KTC81650.1"/>
    </source>
</evidence>
<organism evidence="1 2">
    <name type="scientific">Legionella brunensis</name>
    <dbReference type="NCBI Taxonomy" id="29422"/>
    <lineage>
        <taxon>Bacteria</taxon>
        <taxon>Pseudomonadati</taxon>
        <taxon>Pseudomonadota</taxon>
        <taxon>Gammaproteobacteria</taxon>
        <taxon>Legionellales</taxon>
        <taxon>Legionellaceae</taxon>
        <taxon>Legionella</taxon>
    </lineage>
</organism>
<dbReference type="RefSeq" id="WP_065235458.1">
    <property type="nucleotide sequence ID" value="NZ_CAAAHU010000005.1"/>
</dbReference>
<reference evidence="1 2" key="1">
    <citation type="submission" date="2015-11" db="EMBL/GenBank/DDBJ databases">
        <title>Genomic analysis of 38 Legionella species identifies large and diverse effector repertoires.</title>
        <authorList>
            <person name="Burstein D."/>
            <person name="Amaro F."/>
            <person name="Zusman T."/>
            <person name="Lifshitz Z."/>
            <person name="Cohen O."/>
            <person name="Gilbert J.A."/>
            <person name="Pupko T."/>
            <person name="Shuman H.A."/>
            <person name="Segal G."/>
        </authorList>
    </citation>
    <scope>NUCLEOTIDE SEQUENCE [LARGE SCALE GENOMIC DNA]</scope>
    <source>
        <strain evidence="1 2">ATCC 43878</strain>
    </source>
</reference>
<name>A0A0W0SE47_9GAMM</name>
<accession>A0A0W0SE47</accession>
<sequence>MKISNPNVQLDSSSLEFFFRAYIRRYVSAVPPKYSYVNESGVNPAFQSIEEITYPLLTNEKRLFVLRRDLILATGIKNAYQEYGYQGLKKAFASKNHDFINWEDRYGHTSLATPDNQYDGQVLYAGFICQRDSYLEIFLSSGRFNRHSRTSEGVEPLSTEQRTIVESYLTLKFTQTYGQQSVIFYDTLPGKQDDEDSALFFADKPFPDTKICRIYDEKSISEAKKFALVALNYIGAQQYICKYIAPIKPKYKYDNEGCINPAFENIEQIKFPLKPLEKRIWVLRTDFILATGVKNAYQEEYGYFGLKDTFNETLHTFLNPRDRYGHPSLTIPEQEYDGSVFYAGYLCQRQGFLQAYLVSGRFDRKDLSDEQTQVLEAYIASLLQTAYGQQPIVFDYGDPDNTNYHKIFFGNGIFAKTNPQRIYTLSRVNEVMDNIPQLLGQKRGSQTDHQDYHSELPEVVVYS</sequence>
<dbReference type="Proteomes" id="UP000054742">
    <property type="component" value="Unassembled WGS sequence"/>
</dbReference>
<proteinExistence type="predicted"/>
<dbReference type="EMBL" id="LNXV01000029">
    <property type="protein sequence ID" value="KTC81650.1"/>
    <property type="molecule type" value="Genomic_DNA"/>
</dbReference>
<keyword evidence="2" id="KW-1185">Reference proteome</keyword>
<comment type="caution">
    <text evidence="1">The sequence shown here is derived from an EMBL/GenBank/DDBJ whole genome shotgun (WGS) entry which is preliminary data.</text>
</comment>
<dbReference type="AlphaFoldDB" id="A0A0W0SE47"/>
<gene>
    <name evidence="1" type="ORF">Lbru_2170</name>
</gene>